<proteinExistence type="predicted"/>
<accession>A0A8T1QE42</accession>
<dbReference type="AlphaFoldDB" id="A0A8T1QE42"/>
<protein>
    <submittedName>
        <fullName evidence="1">Uncharacterized protein</fullName>
    </submittedName>
</protein>
<comment type="caution">
    <text evidence="1">The sequence shown here is derived from an EMBL/GenBank/DDBJ whole genome shotgun (WGS) entry which is preliminary data.</text>
</comment>
<reference evidence="1" key="1">
    <citation type="submission" date="2020-12" db="EMBL/GenBank/DDBJ databases">
        <title>WGS assembly of Carya illinoinensis cv. Pawnee.</title>
        <authorList>
            <person name="Platts A."/>
            <person name="Shu S."/>
            <person name="Wright S."/>
            <person name="Barry K."/>
            <person name="Edger P."/>
            <person name="Pires J.C."/>
            <person name="Schmutz J."/>
        </authorList>
    </citation>
    <scope>NUCLEOTIDE SEQUENCE</scope>
    <source>
        <tissue evidence="1">Leaf</tissue>
    </source>
</reference>
<evidence type="ECO:0000313" key="1">
    <source>
        <dbReference type="EMBL" id="KAG6652850.1"/>
    </source>
</evidence>
<keyword evidence="2" id="KW-1185">Reference proteome</keyword>
<evidence type="ECO:0000313" key="2">
    <source>
        <dbReference type="Proteomes" id="UP000811609"/>
    </source>
</evidence>
<gene>
    <name evidence="1" type="ORF">CIPAW_05G034500</name>
</gene>
<name>A0A8T1QE42_CARIL</name>
<organism evidence="1 2">
    <name type="scientific">Carya illinoinensis</name>
    <name type="common">Pecan</name>
    <dbReference type="NCBI Taxonomy" id="32201"/>
    <lineage>
        <taxon>Eukaryota</taxon>
        <taxon>Viridiplantae</taxon>
        <taxon>Streptophyta</taxon>
        <taxon>Embryophyta</taxon>
        <taxon>Tracheophyta</taxon>
        <taxon>Spermatophyta</taxon>
        <taxon>Magnoliopsida</taxon>
        <taxon>eudicotyledons</taxon>
        <taxon>Gunneridae</taxon>
        <taxon>Pentapetalae</taxon>
        <taxon>rosids</taxon>
        <taxon>fabids</taxon>
        <taxon>Fagales</taxon>
        <taxon>Juglandaceae</taxon>
        <taxon>Carya</taxon>
    </lineage>
</organism>
<sequence length="151" mass="16448">MACFFISLPFSPSINSLTSFSTSSLFTLESISMPMPHSTHANLQFVCWSAKNGQQSIGTPAHILSIIEFHPQWVKNPPIDGWLSTCSCGHQLTTIPLSLVSPKNSCGTITESPFTMPGLITHKKAFLLLVSPLANSIICGRVRTVMLPKFT</sequence>
<dbReference type="EMBL" id="CM031813">
    <property type="protein sequence ID" value="KAG6652850.1"/>
    <property type="molecule type" value="Genomic_DNA"/>
</dbReference>
<dbReference type="Proteomes" id="UP000811609">
    <property type="component" value="Chromosome 5"/>
</dbReference>